<evidence type="ECO:0000256" key="8">
    <source>
        <dbReference type="ARBA" id="ARBA00048782"/>
    </source>
</evidence>
<organism evidence="12 13">
    <name type="scientific">Paenibacillus silagei</name>
    <dbReference type="NCBI Taxonomy" id="1670801"/>
    <lineage>
        <taxon>Bacteria</taxon>
        <taxon>Bacillati</taxon>
        <taxon>Bacillota</taxon>
        <taxon>Bacilli</taxon>
        <taxon>Bacillales</taxon>
        <taxon>Paenibacillaceae</taxon>
        <taxon>Paenibacillus</taxon>
    </lineage>
</organism>
<sequence>MKKIWKWMGYMLVIGGLLSILAACGAKPDTASGKTDSPAAMNKGKPAPAFALSDLKGDSLKLEDLKGKNVYVKYWASWCSICLAGLEELNTLAGQEKDFQVVSIVTPGYKGEKSAKEFTDWFNKQSYDNLTVLLDEDGTWAKEFQVRAYPSSFYIDEEGLLVKSLPGHASNEQIKDTFAGMNTASAAAPVPAVKTASIADKDLRDLYLAGGCFWGVEAYMARIQGVQDVTSGYANGKGENPTYEDVIRGDRGFAETVHVKYDPKQVTLKQLLEAYFKVVDPTSLNKQGNDRGVQYRTGIYYSSPEDAAVIQQAVAQEQTKYDKKIVTEVLPLENYYLAEEYHQDYLEKNPNGYCHIDLSILDEQEPVIDPAQYPRPSDAELKERLTADQYAVAVNNDTERAFSNDYWDNYEPGLYVDIATGQPLFSSKDKYDSGCGWPSFTKPIAPQVVTYDTDTSFGMERTEVRSQAGDIHLGHVFDDGPADRGGKRYCINSASIRFIPLDQMEGEHYGYLLGLVE</sequence>
<dbReference type="GO" id="GO:0008113">
    <property type="term" value="F:peptide-methionine (S)-S-oxide reductase activity"/>
    <property type="evidence" value="ECO:0007669"/>
    <property type="project" value="UniProtKB-EC"/>
</dbReference>
<dbReference type="Gene3D" id="3.40.30.10">
    <property type="entry name" value="Glutaredoxin"/>
    <property type="match status" value="1"/>
</dbReference>
<comment type="catalytic activity">
    <reaction evidence="7">
        <text>L-methionyl-[protein] + [thioredoxin]-disulfide + H2O = L-methionyl-(R)-S-oxide-[protein] + [thioredoxin]-dithiol</text>
        <dbReference type="Rhea" id="RHEA:24164"/>
        <dbReference type="Rhea" id="RHEA-COMP:10698"/>
        <dbReference type="Rhea" id="RHEA-COMP:10700"/>
        <dbReference type="Rhea" id="RHEA-COMP:12313"/>
        <dbReference type="Rhea" id="RHEA-COMP:12314"/>
        <dbReference type="ChEBI" id="CHEBI:15377"/>
        <dbReference type="ChEBI" id="CHEBI:16044"/>
        <dbReference type="ChEBI" id="CHEBI:29950"/>
        <dbReference type="ChEBI" id="CHEBI:45764"/>
        <dbReference type="ChEBI" id="CHEBI:50058"/>
        <dbReference type="EC" id="1.8.4.12"/>
    </reaction>
</comment>
<evidence type="ECO:0000256" key="2">
    <source>
        <dbReference type="ARBA" id="ARBA00011017"/>
    </source>
</evidence>
<evidence type="ECO:0000313" key="12">
    <source>
        <dbReference type="EMBL" id="MBP2113371.1"/>
    </source>
</evidence>
<evidence type="ECO:0000259" key="10">
    <source>
        <dbReference type="PROSITE" id="PS51352"/>
    </source>
</evidence>
<feature type="active site" evidence="9">
    <location>
        <position position="212"/>
    </location>
</feature>
<evidence type="ECO:0000256" key="7">
    <source>
        <dbReference type="ARBA" id="ARBA00048488"/>
    </source>
</evidence>
<comment type="catalytic activity">
    <reaction evidence="6 9">
        <text>L-methionyl-[protein] + [thioredoxin]-disulfide + H2O = L-methionyl-(S)-S-oxide-[protein] + [thioredoxin]-dithiol</text>
        <dbReference type="Rhea" id="RHEA:14217"/>
        <dbReference type="Rhea" id="RHEA-COMP:10698"/>
        <dbReference type="Rhea" id="RHEA-COMP:10700"/>
        <dbReference type="Rhea" id="RHEA-COMP:12313"/>
        <dbReference type="Rhea" id="RHEA-COMP:12315"/>
        <dbReference type="ChEBI" id="CHEBI:15377"/>
        <dbReference type="ChEBI" id="CHEBI:16044"/>
        <dbReference type="ChEBI" id="CHEBI:29950"/>
        <dbReference type="ChEBI" id="CHEBI:44120"/>
        <dbReference type="ChEBI" id="CHEBI:50058"/>
        <dbReference type="EC" id="1.8.4.11"/>
    </reaction>
</comment>
<evidence type="ECO:0000256" key="5">
    <source>
        <dbReference type="ARBA" id="ARBA00024679"/>
    </source>
</evidence>
<keyword evidence="4" id="KW-0511">Multifunctional enzyme</keyword>
<dbReference type="Proteomes" id="UP000773462">
    <property type="component" value="Unassembled WGS sequence"/>
</dbReference>
<dbReference type="RefSeq" id="WP_209875354.1">
    <property type="nucleotide sequence ID" value="NZ_JAGGLV010000011.1"/>
</dbReference>
<dbReference type="PROSITE" id="PS51790">
    <property type="entry name" value="MSRB"/>
    <property type="match status" value="1"/>
</dbReference>
<feature type="domain" description="Thioredoxin" evidence="10">
    <location>
        <begin position="41"/>
        <end position="183"/>
    </location>
</feature>
<dbReference type="Pfam" id="PF08534">
    <property type="entry name" value="Redoxin"/>
    <property type="match status" value="1"/>
</dbReference>
<comment type="catalytic activity">
    <reaction evidence="8 9">
        <text>[thioredoxin]-disulfide + L-methionine + H2O = L-methionine (S)-S-oxide + [thioredoxin]-dithiol</text>
        <dbReference type="Rhea" id="RHEA:19993"/>
        <dbReference type="Rhea" id="RHEA-COMP:10698"/>
        <dbReference type="Rhea" id="RHEA-COMP:10700"/>
        <dbReference type="ChEBI" id="CHEBI:15377"/>
        <dbReference type="ChEBI" id="CHEBI:29950"/>
        <dbReference type="ChEBI" id="CHEBI:50058"/>
        <dbReference type="ChEBI" id="CHEBI:57844"/>
        <dbReference type="ChEBI" id="CHEBI:58772"/>
        <dbReference type="EC" id="1.8.4.11"/>
    </reaction>
</comment>
<dbReference type="Pfam" id="PF01625">
    <property type="entry name" value="PMSR"/>
    <property type="match status" value="1"/>
</dbReference>
<dbReference type="InterPro" id="IPR002579">
    <property type="entry name" value="Met_Sox_Rdtase_MsrB_dom"/>
</dbReference>
<dbReference type="SUPFAM" id="SSF52833">
    <property type="entry name" value="Thioredoxin-like"/>
    <property type="match status" value="1"/>
</dbReference>
<evidence type="ECO:0000256" key="9">
    <source>
        <dbReference type="HAMAP-Rule" id="MF_01401"/>
    </source>
</evidence>
<protein>
    <recommendedName>
        <fullName evidence="9">Peptide methionine sulfoxide reductase MsrA</fullName>
        <shortName evidence="9">Protein-methionine-S-oxide reductase</shortName>
        <ecNumber evidence="9">1.8.4.11</ecNumber>
    </recommendedName>
    <alternativeName>
        <fullName evidence="9">Peptide-methionine (S)-S-oxide reductase</fullName>
        <shortName evidence="9">Peptide Met(O) reductase</shortName>
    </alternativeName>
</protein>
<evidence type="ECO:0000256" key="4">
    <source>
        <dbReference type="ARBA" id="ARBA00023268"/>
    </source>
</evidence>
<dbReference type="NCBIfam" id="TIGR00357">
    <property type="entry name" value="peptide-methionine (R)-S-oxide reductase MsrB"/>
    <property type="match status" value="1"/>
</dbReference>
<keyword evidence="3 9" id="KW-0560">Oxidoreductase</keyword>
<comment type="caution">
    <text evidence="12">The sequence shown here is derived from an EMBL/GenBank/DDBJ whole genome shotgun (WGS) entry which is preliminary data.</text>
</comment>
<keyword evidence="13" id="KW-1185">Reference proteome</keyword>
<dbReference type="SUPFAM" id="SSF51316">
    <property type="entry name" value="Mss4-like"/>
    <property type="match status" value="1"/>
</dbReference>
<dbReference type="InterPro" id="IPR013766">
    <property type="entry name" value="Thioredoxin_domain"/>
</dbReference>
<dbReference type="InterPro" id="IPR011057">
    <property type="entry name" value="Mss4-like_sf"/>
</dbReference>
<dbReference type="SUPFAM" id="SSF55068">
    <property type="entry name" value="Peptide methionine sulfoxide reductase"/>
    <property type="match status" value="1"/>
</dbReference>
<dbReference type="InterPro" id="IPR036509">
    <property type="entry name" value="Met_Sox_Rdtase_MsrA_sf"/>
</dbReference>
<reference evidence="12 13" key="1">
    <citation type="submission" date="2021-03" db="EMBL/GenBank/DDBJ databases">
        <title>Genomic Encyclopedia of Type Strains, Phase IV (KMG-IV): sequencing the most valuable type-strain genomes for metagenomic binning, comparative biology and taxonomic classification.</title>
        <authorList>
            <person name="Goeker M."/>
        </authorList>
    </citation>
    <scope>NUCLEOTIDE SEQUENCE [LARGE SCALE GENOMIC DNA]</scope>
    <source>
        <strain evidence="12 13">DSM 101953</strain>
    </source>
</reference>
<gene>
    <name evidence="9" type="primary">msrA</name>
    <name evidence="12" type="ORF">J2Z70_003531</name>
</gene>
<dbReference type="InterPro" id="IPR036249">
    <property type="entry name" value="Thioredoxin-like_sf"/>
</dbReference>
<comment type="similarity">
    <text evidence="1">In the C-terminal section; belongs to the MsrB Met sulfoxide reductase family.</text>
</comment>
<dbReference type="EMBL" id="JAGGLV010000011">
    <property type="protein sequence ID" value="MBP2113371.1"/>
    <property type="molecule type" value="Genomic_DNA"/>
</dbReference>
<evidence type="ECO:0000313" key="13">
    <source>
        <dbReference type="Proteomes" id="UP000773462"/>
    </source>
</evidence>
<accession>A0ABS4NTI6</accession>
<dbReference type="PANTHER" id="PTHR10173:SF59">
    <property type="entry name" value="PEPTIDE METHIONINE SULFOXIDE REDUCTASE MSRA_MSRB"/>
    <property type="match status" value="1"/>
</dbReference>
<dbReference type="Gene3D" id="2.170.150.20">
    <property type="entry name" value="Peptide methionine sulfoxide reductase"/>
    <property type="match status" value="1"/>
</dbReference>
<name>A0ABS4NTI6_9BACL</name>
<dbReference type="EC" id="1.8.4.11" evidence="9"/>
<dbReference type="PROSITE" id="PS51257">
    <property type="entry name" value="PROKAR_LIPOPROTEIN"/>
    <property type="match status" value="1"/>
</dbReference>
<dbReference type="PROSITE" id="PS51352">
    <property type="entry name" value="THIOREDOXIN_2"/>
    <property type="match status" value="1"/>
</dbReference>
<dbReference type="Pfam" id="PF01641">
    <property type="entry name" value="SelR"/>
    <property type="match status" value="1"/>
</dbReference>
<evidence type="ECO:0000256" key="6">
    <source>
        <dbReference type="ARBA" id="ARBA00047806"/>
    </source>
</evidence>
<dbReference type="InterPro" id="IPR013740">
    <property type="entry name" value="Redoxin"/>
</dbReference>
<dbReference type="Gene3D" id="3.30.1060.10">
    <property type="entry name" value="Peptide methionine sulphoxide reductase MsrA"/>
    <property type="match status" value="1"/>
</dbReference>
<comment type="function">
    <text evidence="5 9">Has an important function as a repair enzyme for proteins that have been inactivated by oxidation. Catalyzes the reversible oxidation-reduction of methionine sulfoxide in proteins to methionine.</text>
</comment>
<dbReference type="PANTHER" id="PTHR10173">
    <property type="entry name" value="METHIONINE SULFOXIDE REDUCTASE"/>
    <property type="match status" value="1"/>
</dbReference>
<dbReference type="HAMAP" id="MF_01401">
    <property type="entry name" value="MsrA"/>
    <property type="match status" value="1"/>
</dbReference>
<dbReference type="GO" id="GO:0033743">
    <property type="term" value="F:peptide-methionine (R)-S-oxide reductase activity"/>
    <property type="evidence" value="ECO:0007669"/>
    <property type="project" value="UniProtKB-EC"/>
</dbReference>
<evidence type="ECO:0000256" key="3">
    <source>
        <dbReference type="ARBA" id="ARBA00023002"/>
    </source>
</evidence>
<comment type="similarity">
    <text evidence="2">In the N-terminal section; belongs to the MsrA Met sulfoxide reductase family.</text>
</comment>
<dbReference type="NCBIfam" id="TIGR00401">
    <property type="entry name" value="msrA"/>
    <property type="match status" value="1"/>
</dbReference>
<feature type="domain" description="MsrB" evidence="11">
    <location>
        <begin position="378"/>
        <end position="501"/>
    </location>
</feature>
<evidence type="ECO:0000256" key="1">
    <source>
        <dbReference type="ARBA" id="ARBA00008076"/>
    </source>
</evidence>
<evidence type="ECO:0000259" key="11">
    <source>
        <dbReference type="PROSITE" id="PS51790"/>
    </source>
</evidence>
<dbReference type="InterPro" id="IPR002569">
    <property type="entry name" value="Met_Sox_Rdtase_MsrA_dom"/>
</dbReference>
<proteinExistence type="inferred from homology"/>
<dbReference type="NCBIfam" id="NF010625">
    <property type="entry name" value="PRK14018.1"/>
    <property type="match status" value="1"/>
</dbReference>
<dbReference type="CDD" id="cd02966">
    <property type="entry name" value="TlpA_like_family"/>
    <property type="match status" value="1"/>
</dbReference>
<dbReference type="InterPro" id="IPR028427">
    <property type="entry name" value="Met_Sox_Rdtase_MsrB"/>
</dbReference>
<comment type="similarity">
    <text evidence="9">Belongs to the MsrA Met sulfoxide reductase family.</text>
</comment>